<dbReference type="InterPro" id="IPR005151">
    <property type="entry name" value="Tail-specific_protease"/>
</dbReference>
<dbReference type="Proteomes" id="UP000658278">
    <property type="component" value="Unassembled WGS sequence"/>
</dbReference>
<evidence type="ECO:0000256" key="3">
    <source>
        <dbReference type="ARBA" id="ARBA00022801"/>
    </source>
</evidence>
<dbReference type="PANTHER" id="PTHR32060">
    <property type="entry name" value="TAIL-SPECIFIC PROTEASE"/>
    <property type="match status" value="1"/>
</dbReference>
<sequence length="757" mass="85701">MQGKLIKTIKCKAAAVAVLCAASTQVACGQQADFNQVGCQMAIMLQNSHFDRSRQPFKELSDDFLATYLRDLDYGRVYFTQSDIDRFDKEYGDRLSQMLLEKDSMRAALDIYKTFVERVEKRVADGQEMLKNDAFDFTKEESVMRSRKEAAWPKDEAEATELWRKQIKEALLSETLRREMVVKLAKEQNKEDLFKDERDPKEKILLRYERFLHSVKDVDDADIAAYFLSAVAKTFDPHTDYLSFRQMERFRDGMRNQLVGIGALLQAEEDGATKIMGIVVGGPADRAGELKLNDRVVAVDPLNSGRPEDLVDIMFMKIDKVVELIRGKENTEVRLKVEPAGGLPGETTMVVIKRGKVELKDEQASAELIERTGPDGSKQRIGVITLPSFYADFDGGTTRCSLDIEKLLRRLMVEKIDGLILDLRSNGGGALEEVRRMTGFFTKRQPVVQVKNTLGQVQVKESENRRPIYDGPMVVMTDKSSASASEILAGALQDENRAVIVGESSTFGKGTVQQPMDIGRQMPFFADREKAGNLKVTIQKFYRPSGSSTQNLGVVPDVILPSLTDALEIGESYLDHALDHDIIRPAPGFDPLPKANLFLPRLKELSSERLDKSKDFAYIIEDVSKERSRRRENQVSLNLEKRRTELEDADERQRVRNEERRKRFAEVAKRDASQMKFYELSLDAVEAQAPLKQVDPSDEKSDYMRRAKDKTAELDTTPEWPSRLDPFKREALAVTADLVEITRNAKMAGMLKSSESR</sequence>
<evidence type="ECO:0000259" key="8">
    <source>
        <dbReference type="PROSITE" id="PS50106"/>
    </source>
</evidence>
<dbReference type="Pfam" id="PF03572">
    <property type="entry name" value="Peptidase_S41"/>
    <property type="match status" value="1"/>
</dbReference>
<accession>A0A934RHS4</accession>
<reference evidence="9" key="1">
    <citation type="submission" date="2021-01" db="EMBL/GenBank/DDBJ databases">
        <title>Modified the classification status of verrucomicrobia.</title>
        <authorList>
            <person name="Feng X."/>
        </authorList>
    </citation>
    <scope>NUCLEOTIDE SEQUENCE</scope>
    <source>
        <strain evidence="9">KCTC 22201</strain>
    </source>
</reference>
<organism evidence="9 10">
    <name type="scientific">Haloferula rosea</name>
    <dbReference type="NCBI Taxonomy" id="490093"/>
    <lineage>
        <taxon>Bacteria</taxon>
        <taxon>Pseudomonadati</taxon>
        <taxon>Verrucomicrobiota</taxon>
        <taxon>Verrucomicrobiia</taxon>
        <taxon>Verrucomicrobiales</taxon>
        <taxon>Verrucomicrobiaceae</taxon>
        <taxon>Haloferula</taxon>
    </lineage>
</organism>
<dbReference type="PANTHER" id="PTHR32060:SF22">
    <property type="entry name" value="CARBOXYL-TERMINAL-PROCESSING PEPTIDASE 3, CHLOROPLASTIC"/>
    <property type="match status" value="1"/>
</dbReference>
<dbReference type="InterPro" id="IPR020992">
    <property type="entry name" value="Tail_Prtase_C"/>
</dbReference>
<dbReference type="FunFam" id="3.90.226.10:FF:000090">
    <property type="entry name" value="Tail-specific protease"/>
    <property type="match status" value="1"/>
</dbReference>
<evidence type="ECO:0000313" key="10">
    <source>
        <dbReference type="Proteomes" id="UP000658278"/>
    </source>
</evidence>
<dbReference type="GO" id="GO:0007165">
    <property type="term" value="P:signal transduction"/>
    <property type="evidence" value="ECO:0007669"/>
    <property type="project" value="TreeGrafter"/>
</dbReference>
<dbReference type="Pfam" id="PF17804">
    <property type="entry name" value="TSP_NTD"/>
    <property type="match status" value="1"/>
</dbReference>
<dbReference type="SUPFAM" id="SSF52096">
    <property type="entry name" value="ClpP/crotonase"/>
    <property type="match status" value="1"/>
</dbReference>
<keyword evidence="4 5" id="KW-0720">Serine protease</keyword>
<feature type="chain" id="PRO_5037827554" evidence="7">
    <location>
        <begin position="28"/>
        <end position="757"/>
    </location>
</feature>
<gene>
    <name evidence="9" type="ORF">JIN81_16090</name>
</gene>
<dbReference type="InterPro" id="IPR001478">
    <property type="entry name" value="PDZ"/>
</dbReference>
<keyword evidence="2 5" id="KW-0645">Protease</keyword>
<evidence type="ECO:0000313" key="9">
    <source>
        <dbReference type="EMBL" id="MBK1828555.1"/>
    </source>
</evidence>
<dbReference type="Gene3D" id="3.90.226.10">
    <property type="entry name" value="2-enoyl-CoA Hydratase, Chain A, domain 1"/>
    <property type="match status" value="1"/>
</dbReference>
<evidence type="ECO:0000256" key="7">
    <source>
        <dbReference type="SAM" id="SignalP"/>
    </source>
</evidence>
<evidence type="ECO:0000256" key="5">
    <source>
        <dbReference type="RuleBase" id="RU004404"/>
    </source>
</evidence>
<dbReference type="Gene3D" id="2.30.42.10">
    <property type="match status" value="1"/>
</dbReference>
<feature type="domain" description="PDZ" evidence="8">
    <location>
        <begin position="244"/>
        <end position="326"/>
    </location>
</feature>
<dbReference type="SUPFAM" id="SSF50156">
    <property type="entry name" value="PDZ domain-like"/>
    <property type="match status" value="1"/>
</dbReference>
<protein>
    <submittedName>
        <fullName evidence="9">Carboxy terminal-processing peptidase</fullName>
    </submittedName>
</protein>
<name>A0A934RHS4_9BACT</name>
<keyword evidence="7" id="KW-0732">Signal</keyword>
<dbReference type="EMBL" id="JAENII010000014">
    <property type="protein sequence ID" value="MBK1828555.1"/>
    <property type="molecule type" value="Genomic_DNA"/>
</dbReference>
<proteinExistence type="inferred from homology"/>
<evidence type="ECO:0000256" key="2">
    <source>
        <dbReference type="ARBA" id="ARBA00022670"/>
    </source>
</evidence>
<dbReference type="GO" id="GO:0008236">
    <property type="term" value="F:serine-type peptidase activity"/>
    <property type="evidence" value="ECO:0007669"/>
    <property type="project" value="UniProtKB-KW"/>
</dbReference>
<dbReference type="GO" id="GO:0004175">
    <property type="term" value="F:endopeptidase activity"/>
    <property type="evidence" value="ECO:0007669"/>
    <property type="project" value="TreeGrafter"/>
</dbReference>
<dbReference type="CDD" id="cd06782">
    <property type="entry name" value="cpPDZ_CPP-like"/>
    <property type="match status" value="1"/>
</dbReference>
<evidence type="ECO:0000256" key="1">
    <source>
        <dbReference type="ARBA" id="ARBA00009179"/>
    </source>
</evidence>
<keyword evidence="3 5" id="KW-0378">Hydrolase</keyword>
<feature type="region of interest" description="Disordered" evidence="6">
    <location>
        <begin position="692"/>
        <end position="723"/>
    </location>
</feature>
<comment type="caution">
    <text evidence="9">The sequence shown here is derived from an EMBL/GenBank/DDBJ whole genome shotgun (WGS) entry which is preliminary data.</text>
</comment>
<dbReference type="Pfam" id="PF11818">
    <property type="entry name" value="DUF3340"/>
    <property type="match status" value="1"/>
</dbReference>
<evidence type="ECO:0000256" key="6">
    <source>
        <dbReference type="SAM" id="MobiDB-lite"/>
    </source>
</evidence>
<dbReference type="InterPro" id="IPR004447">
    <property type="entry name" value="Peptidase_S41A"/>
</dbReference>
<dbReference type="InterPro" id="IPR036034">
    <property type="entry name" value="PDZ_sf"/>
</dbReference>
<feature type="compositionally biased region" description="Basic and acidic residues" evidence="6">
    <location>
        <begin position="695"/>
        <end position="713"/>
    </location>
</feature>
<dbReference type="AlphaFoldDB" id="A0A934RHS4"/>
<comment type="similarity">
    <text evidence="1 5">Belongs to the peptidase S41A family.</text>
</comment>
<dbReference type="InterPro" id="IPR029045">
    <property type="entry name" value="ClpP/crotonase-like_dom_sf"/>
</dbReference>
<dbReference type="PROSITE" id="PS50106">
    <property type="entry name" value="PDZ"/>
    <property type="match status" value="1"/>
</dbReference>
<evidence type="ECO:0000256" key="4">
    <source>
        <dbReference type="ARBA" id="ARBA00022825"/>
    </source>
</evidence>
<dbReference type="CDD" id="cd07560">
    <property type="entry name" value="Peptidase_S41_CPP"/>
    <property type="match status" value="1"/>
</dbReference>
<dbReference type="InterPro" id="IPR040573">
    <property type="entry name" value="TSP_N"/>
</dbReference>
<dbReference type="SMART" id="SM00245">
    <property type="entry name" value="TSPc"/>
    <property type="match status" value="1"/>
</dbReference>
<dbReference type="Gene3D" id="3.30.750.44">
    <property type="match status" value="1"/>
</dbReference>
<dbReference type="NCBIfam" id="TIGR00225">
    <property type="entry name" value="prc"/>
    <property type="match status" value="1"/>
</dbReference>
<feature type="signal peptide" evidence="7">
    <location>
        <begin position="1"/>
        <end position="27"/>
    </location>
</feature>
<keyword evidence="10" id="KW-1185">Reference proteome</keyword>
<dbReference type="SMART" id="SM00228">
    <property type="entry name" value="PDZ"/>
    <property type="match status" value="1"/>
</dbReference>
<dbReference type="GO" id="GO:0030288">
    <property type="term" value="C:outer membrane-bounded periplasmic space"/>
    <property type="evidence" value="ECO:0007669"/>
    <property type="project" value="TreeGrafter"/>
</dbReference>
<dbReference type="GO" id="GO:0006508">
    <property type="term" value="P:proteolysis"/>
    <property type="evidence" value="ECO:0007669"/>
    <property type="project" value="UniProtKB-KW"/>
</dbReference>